<evidence type="ECO:0000256" key="4">
    <source>
        <dbReference type="ARBA" id="ARBA00022801"/>
    </source>
</evidence>
<dbReference type="GO" id="GO:0003964">
    <property type="term" value="F:RNA-directed DNA polymerase activity"/>
    <property type="evidence" value="ECO:0007669"/>
    <property type="project" value="UniProtKB-KW"/>
</dbReference>
<keyword evidence="8" id="KW-0808">Transferase</keyword>
<accession>A0AA38T1N3</accession>
<dbReference type="InterPro" id="IPR025724">
    <property type="entry name" value="GAG-pre-integrase_dom"/>
</dbReference>
<dbReference type="GO" id="GO:0003676">
    <property type="term" value="F:nucleic acid binding"/>
    <property type="evidence" value="ECO:0007669"/>
    <property type="project" value="InterPro"/>
</dbReference>
<dbReference type="Gene3D" id="4.10.60.10">
    <property type="entry name" value="Zinc finger, CCHC-type"/>
    <property type="match status" value="1"/>
</dbReference>
<dbReference type="SUPFAM" id="SSF57756">
    <property type="entry name" value="Retrovirus zinc finger-like domains"/>
    <property type="match status" value="1"/>
</dbReference>
<keyword evidence="6" id="KW-0229">DNA integration</keyword>
<dbReference type="Proteomes" id="UP001172457">
    <property type="component" value="Chromosome 5"/>
</dbReference>
<evidence type="ECO:0000256" key="7">
    <source>
        <dbReference type="ARBA" id="ARBA00022918"/>
    </source>
</evidence>
<dbReference type="GO" id="GO:0006310">
    <property type="term" value="P:DNA recombination"/>
    <property type="evidence" value="ECO:0007669"/>
    <property type="project" value="UniProtKB-KW"/>
</dbReference>
<protein>
    <recommendedName>
        <fullName evidence="11">GAG-pre-integrase domain-containing protein</fullName>
    </recommendedName>
</protein>
<dbReference type="InterPro" id="IPR036875">
    <property type="entry name" value="Znf_CCHC_sf"/>
</dbReference>
<evidence type="ECO:0000256" key="5">
    <source>
        <dbReference type="ARBA" id="ARBA00022842"/>
    </source>
</evidence>
<feature type="compositionally biased region" description="Polar residues" evidence="10">
    <location>
        <begin position="14"/>
        <end position="24"/>
    </location>
</feature>
<evidence type="ECO:0000256" key="2">
    <source>
        <dbReference type="ARBA" id="ARBA00022723"/>
    </source>
</evidence>
<evidence type="ECO:0000256" key="1">
    <source>
        <dbReference type="ARBA" id="ARBA00022722"/>
    </source>
</evidence>
<sequence length="352" mass="40478">MRLNEYYLRGKQAQTKGSGCTQRGSKLHRSKGKGRGRPFSQVKCFYCDKLGHTIKFCRKKLAEENKASNFMHIENGHNEDTMFMMLNMHEPTLTELWYLDSSCGNHMIGNKELFLTLKESKNKDSSKLRIKINKKANVFYVAGLKHNLLSVGQLIQKGYGLYFKNGLCEITDSNESDIGRVVMNTNKMFPIKFDDDTFSMSISTHEASLLWHKRFGHVNLNTLTHMYKNELVKGLPSSFYLMFVKVVHLVSSLGLPFLMIKHGGQQNNICGPMKTPSFGGSKYFLTFIDDYSRRIWIYFPKEISEALSCFLTYKAMVENQSDFKIKNIRSDRGIVAFIINLQLLTQASRMGW</sequence>
<evidence type="ECO:0000256" key="6">
    <source>
        <dbReference type="ARBA" id="ARBA00022908"/>
    </source>
</evidence>
<evidence type="ECO:0000259" key="11">
    <source>
        <dbReference type="Pfam" id="PF13976"/>
    </source>
</evidence>
<dbReference type="InterPro" id="IPR012337">
    <property type="entry name" value="RNaseH-like_sf"/>
</dbReference>
<keyword evidence="8" id="KW-0239">DNA-directed DNA polymerase</keyword>
<evidence type="ECO:0000313" key="13">
    <source>
        <dbReference type="Proteomes" id="UP001172457"/>
    </source>
</evidence>
<dbReference type="AlphaFoldDB" id="A0AA38T1N3"/>
<keyword evidence="1" id="KW-0540">Nuclease</keyword>
<dbReference type="EMBL" id="JARYMX010000005">
    <property type="protein sequence ID" value="KAJ9546430.1"/>
    <property type="molecule type" value="Genomic_DNA"/>
</dbReference>
<feature type="domain" description="GAG-pre-integrase" evidence="11">
    <location>
        <begin position="201"/>
        <end position="238"/>
    </location>
</feature>
<dbReference type="InterPro" id="IPR036397">
    <property type="entry name" value="RNaseH_sf"/>
</dbReference>
<dbReference type="PANTHER" id="PTHR42648">
    <property type="entry name" value="TRANSPOSASE, PUTATIVE-RELATED"/>
    <property type="match status" value="1"/>
</dbReference>
<evidence type="ECO:0000313" key="12">
    <source>
        <dbReference type="EMBL" id="KAJ9546430.1"/>
    </source>
</evidence>
<keyword evidence="4" id="KW-0378">Hydrolase</keyword>
<keyword evidence="13" id="KW-1185">Reference proteome</keyword>
<feature type="region of interest" description="Disordered" evidence="10">
    <location>
        <begin position="14"/>
        <end position="37"/>
    </location>
</feature>
<evidence type="ECO:0000256" key="3">
    <source>
        <dbReference type="ARBA" id="ARBA00022759"/>
    </source>
</evidence>
<keyword evidence="2" id="KW-0479">Metal-binding</keyword>
<organism evidence="12 13">
    <name type="scientific">Centaurea solstitialis</name>
    <name type="common">yellow star-thistle</name>
    <dbReference type="NCBI Taxonomy" id="347529"/>
    <lineage>
        <taxon>Eukaryota</taxon>
        <taxon>Viridiplantae</taxon>
        <taxon>Streptophyta</taxon>
        <taxon>Embryophyta</taxon>
        <taxon>Tracheophyta</taxon>
        <taxon>Spermatophyta</taxon>
        <taxon>Magnoliopsida</taxon>
        <taxon>eudicotyledons</taxon>
        <taxon>Gunneridae</taxon>
        <taxon>Pentapetalae</taxon>
        <taxon>asterids</taxon>
        <taxon>campanulids</taxon>
        <taxon>Asterales</taxon>
        <taxon>Asteraceae</taxon>
        <taxon>Carduoideae</taxon>
        <taxon>Cardueae</taxon>
        <taxon>Centaureinae</taxon>
        <taxon>Centaurea</taxon>
    </lineage>
</organism>
<gene>
    <name evidence="12" type="ORF">OSB04_018973</name>
</gene>
<evidence type="ECO:0000256" key="8">
    <source>
        <dbReference type="ARBA" id="ARBA00022932"/>
    </source>
</evidence>
<keyword evidence="3" id="KW-0255">Endonuclease</keyword>
<keyword evidence="5" id="KW-0460">Magnesium</keyword>
<dbReference type="Pfam" id="PF13976">
    <property type="entry name" value="gag_pre-integrs"/>
    <property type="match status" value="1"/>
</dbReference>
<dbReference type="GO" id="GO:0004519">
    <property type="term" value="F:endonuclease activity"/>
    <property type="evidence" value="ECO:0007669"/>
    <property type="project" value="UniProtKB-KW"/>
</dbReference>
<dbReference type="GO" id="GO:0015074">
    <property type="term" value="P:DNA integration"/>
    <property type="evidence" value="ECO:0007669"/>
    <property type="project" value="UniProtKB-KW"/>
</dbReference>
<keyword evidence="9" id="KW-0233">DNA recombination</keyword>
<dbReference type="SUPFAM" id="SSF53098">
    <property type="entry name" value="Ribonuclease H-like"/>
    <property type="match status" value="1"/>
</dbReference>
<dbReference type="Gene3D" id="3.30.420.10">
    <property type="entry name" value="Ribonuclease H-like superfamily/Ribonuclease H"/>
    <property type="match status" value="1"/>
</dbReference>
<evidence type="ECO:0000256" key="10">
    <source>
        <dbReference type="SAM" id="MobiDB-lite"/>
    </source>
</evidence>
<name>A0AA38T1N3_9ASTR</name>
<dbReference type="PANTHER" id="PTHR42648:SF11">
    <property type="entry name" value="TRANSPOSON TY4-P GAG-POL POLYPROTEIN"/>
    <property type="match status" value="1"/>
</dbReference>
<dbReference type="GO" id="GO:0008270">
    <property type="term" value="F:zinc ion binding"/>
    <property type="evidence" value="ECO:0007669"/>
    <property type="project" value="InterPro"/>
</dbReference>
<feature type="compositionally biased region" description="Basic residues" evidence="10">
    <location>
        <begin position="25"/>
        <end position="36"/>
    </location>
</feature>
<dbReference type="GO" id="GO:0016787">
    <property type="term" value="F:hydrolase activity"/>
    <property type="evidence" value="ECO:0007669"/>
    <property type="project" value="UniProtKB-KW"/>
</dbReference>
<comment type="caution">
    <text evidence="12">The sequence shown here is derived from an EMBL/GenBank/DDBJ whole genome shotgun (WGS) entry which is preliminary data.</text>
</comment>
<evidence type="ECO:0000256" key="9">
    <source>
        <dbReference type="ARBA" id="ARBA00023172"/>
    </source>
</evidence>
<dbReference type="GO" id="GO:0003887">
    <property type="term" value="F:DNA-directed DNA polymerase activity"/>
    <property type="evidence" value="ECO:0007669"/>
    <property type="project" value="UniProtKB-KW"/>
</dbReference>
<reference evidence="12" key="1">
    <citation type="submission" date="2023-03" db="EMBL/GenBank/DDBJ databases">
        <title>Chromosome-scale reference genome and RAD-based genetic map of yellow starthistle (Centaurea solstitialis) reveal putative structural variation and QTLs associated with invader traits.</title>
        <authorList>
            <person name="Reatini B."/>
            <person name="Cang F.A."/>
            <person name="Jiang Q."/>
            <person name="Mckibben M.T.W."/>
            <person name="Barker M.S."/>
            <person name="Rieseberg L.H."/>
            <person name="Dlugosch K.M."/>
        </authorList>
    </citation>
    <scope>NUCLEOTIDE SEQUENCE</scope>
    <source>
        <strain evidence="12">CAN-66</strain>
        <tissue evidence="12">Leaf</tissue>
    </source>
</reference>
<proteinExistence type="predicted"/>
<dbReference type="InterPro" id="IPR039537">
    <property type="entry name" value="Retrotran_Ty1/copia-like"/>
</dbReference>
<keyword evidence="8" id="KW-0548">Nucleotidyltransferase</keyword>
<keyword evidence="7" id="KW-0695">RNA-directed DNA polymerase</keyword>